<keyword evidence="2" id="KW-0732">Signal</keyword>
<gene>
    <name evidence="3" type="ORF">NC653_024839</name>
</gene>
<feature type="region of interest" description="Disordered" evidence="1">
    <location>
        <begin position="165"/>
        <end position="187"/>
    </location>
</feature>
<dbReference type="PANTHER" id="PTHR33592:SF10">
    <property type="entry name" value="TRANSMEMBRANE PROTEIN"/>
    <property type="match status" value="1"/>
</dbReference>
<proteinExistence type="predicted"/>
<name>A0AAD6Q706_9ROSI</name>
<feature type="chain" id="PRO_5042007495" evidence="2">
    <location>
        <begin position="32"/>
        <end position="187"/>
    </location>
</feature>
<keyword evidence="4" id="KW-1185">Reference proteome</keyword>
<sequence>MAINRKGHARVFFTILFTILLTLSTIQFGAAMRPVHGEQWLKKHFPRIESLQRGPVSPSAGSPCSHNPGGSGHCTMNEMNFVGRANHQPPPPFPSSVIDHSKASNYTIQFGAAMRPVHGEQWLKKHFPRIESLQRGPVSPSAGSPCSHNPGGSGHCTMNEMNFVGRANHQPPPPFPSSVIDHSKASN</sequence>
<dbReference type="PANTHER" id="PTHR33592">
    <property type="entry name" value="TRANSMEMBRANE PROTEIN"/>
    <property type="match status" value="1"/>
</dbReference>
<accession>A0AAD6Q706</accession>
<evidence type="ECO:0000256" key="2">
    <source>
        <dbReference type="SAM" id="SignalP"/>
    </source>
</evidence>
<reference evidence="3" key="1">
    <citation type="journal article" date="2023" name="Mol. Ecol. Resour.">
        <title>Chromosome-level genome assembly of a triploid poplar Populus alba 'Berolinensis'.</title>
        <authorList>
            <person name="Chen S."/>
            <person name="Yu Y."/>
            <person name="Wang X."/>
            <person name="Wang S."/>
            <person name="Zhang T."/>
            <person name="Zhou Y."/>
            <person name="He R."/>
            <person name="Meng N."/>
            <person name="Wang Y."/>
            <person name="Liu W."/>
            <person name="Liu Z."/>
            <person name="Liu J."/>
            <person name="Guo Q."/>
            <person name="Huang H."/>
            <person name="Sederoff R.R."/>
            <person name="Wang G."/>
            <person name="Qu G."/>
            <person name="Chen S."/>
        </authorList>
    </citation>
    <scope>NUCLEOTIDE SEQUENCE</scope>
    <source>
        <strain evidence="3">SC-2020</strain>
    </source>
</reference>
<dbReference type="Proteomes" id="UP001164929">
    <property type="component" value="Chromosome 10"/>
</dbReference>
<dbReference type="EMBL" id="JAQIZT010000010">
    <property type="protein sequence ID" value="KAJ6981564.1"/>
    <property type="molecule type" value="Genomic_DNA"/>
</dbReference>
<dbReference type="AlphaFoldDB" id="A0AAD6Q706"/>
<evidence type="ECO:0000313" key="3">
    <source>
        <dbReference type="EMBL" id="KAJ6981564.1"/>
    </source>
</evidence>
<evidence type="ECO:0000256" key="1">
    <source>
        <dbReference type="SAM" id="MobiDB-lite"/>
    </source>
</evidence>
<evidence type="ECO:0000313" key="4">
    <source>
        <dbReference type="Proteomes" id="UP001164929"/>
    </source>
</evidence>
<protein>
    <submittedName>
        <fullName evidence="3">Uncharacterized protein</fullName>
    </submittedName>
</protein>
<organism evidence="3 4">
    <name type="scientific">Populus alba x Populus x berolinensis</name>
    <dbReference type="NCBI Taxonomy" id="444605"/>
    <lineage>
        <taxon>Eukaryota</taxon>
        <taxon>Viridiplantae</taxon>
        <taxon>Streptophyta</taxon>
        <taxon>Embryophyta</taxon>
        <taxon>Tracheophyta</taxon>
        <taxon>Spermatophyta</taxon>
        <taxon>Magnoliopsida</taxon>
        <taxon>eudicotyledons</taxon>
        <taxon>Gunneridae</taxon>
        <taxon>Pentapetalae</taxon>
        <taxon>rosids</taxon>
        <taxon>fabids</taxon>
        <taxon>Malpighiales</taxon>
        <taxon>Salicaceae</taxon>
        <taxon>Saliceae</taxon>
        <taxon>Populus</taxon>
    </lineage>
</organism>
<comment type="caution">
    <text evidence="3">The sequence shown here is derived from an EMBL/GenBank/DDBJ whole genome shotgun (WGS) entry which is preliminary data.</text>
</comment>
<feature type="signal peptide" evidence="2">
    <location>
        <begin position="1"/>
        <end position="31"/>
    </location>
</feature>